<keyword evidence="2" id="KW-0812">Transmembrane</keyword>
<feature type="region of interest" description="Disordered" evidence="1">
    <location>
        <begin position="74"/>
        <end position="95"/>
    </location>
</feature>
<feature type="region of interest" description="Disordered" evidence="1">
    <location>
        <begin position="384"/>
        <end position="420"/>
    </location>
</feature>
<dbReference type="SUPFAM" id="SSF53955">
    <property type="entry name" value="Lysozyme-like"/>
    <property type="match status" value="1"/>
</dbReference>
<dbReference type="EMBL" id="VZZK01000009">
    <property type="protein sequence ID" value="KAB1079393.1"/>
    <property type="molecule type" value="Genomic_DNA"/>
</dbReference>
<dbReference type="PANTHER" id="PTHR34408">
    <property type="entry name" value="FAMILY PROTEIN, PUTATIVE-RELATED"/>
    <property type="match status" value="1"/>
</dbReference>
<accession>A0A6L3SZ36</accession>
<dbReference type="RefSeq" id="WP_151000128.1">
    <property type="nucleotide sequence ID" value="NZ_BPQY01000103.1"/>
</dbReference>
<feature type="transmembrane region" description="Helical" evidence="2">
    <location>
        <begin position="340"/>
        <end position="364"/>
    </location>
</feature>
<keyword evidence="5" id="KW-1185">Reference proteome</keyword>
<dbReference type="InterPro" id="IPR036365">
    <property type="entry name" value="PGBD-like_sf"/>
</dbReference>
<reference evidence="4 5" key="1">
    <citation type="submission" date="2019-09" db="EMBL/GenBank/DDBJ databases">
        <title>YIM 48816 draft genome.</title>
        <authorList>
            <person name="Jiang L."/>
        </authorList>
    </citation>
    <scope>NUCLEOTIDE SEQUENCE [LARGE SCALE GENOMIC DNA]</scope>
    <source>
        <strain evidence="4 5">YIM 48816</strain>
    </source>
</reference>
<dbReference type="Gene3D" id="1.10.101.10">
    <property type="entry name" value="PGBD-like superfamily/PGBD"/>
    <property type="match status" value="1"/>
</dbReference>
<dbReference type="SUPFAM" id="SSF47090">
    <property type="entry name" value="PGBD-like"/>
    <property type="match status" value="1"/>
</dbReference>
<dbReference type="PANTHER" id="PTHR34408:SF1">
    <property type="entry name" value="GLYCOSYL HYDROLASE FAMILY 19 DOMAIN-CONTAINING PROTEIN HI_1415"/>
    <property type="match status" value="1"/>
</dbReference>
<evidence type="ECO:0000256" key="1">
    <source>
        <dbReference type="SAM" id="MobiDB-lite"/>
    </source>
</evidence>
<evidence type="ECO:0000313" key="5">
    <source>
        <dbReference type="Proteomes" id="UP000474159"/>
    </source>
</evidence>
<feature type="transmembrane region" description="Helical" evidence="2">
    <location>
        <begin position="308"/>
        <end position="328"/>
    </location>
</feature>
<keyword evidence="2" id="KW-1133">Transmembrane helix</keyword>
<comment type="caution">
    <text evidence="4">The sequence shown here is derived from an EMBL/GenBank/DDBJ whole genome shotgun (WGS) entry which is preliminary data.</text>
</comment>
<dbReference type="Gene3D" id="1.10.530.10">
    <property type="match status" value="1"/>
</dbReference>
<dbReference type="InterPro" id="IPR002477">
    <property type="entry name" value="Peptidoglycan-bd-like"/>
</dbReference>
<evidence type="ECO:0000313" key="4">
    <source>
        <dbReference type="EMBL" id="KAB1079393.1"/>
    </source>
</evidence>
<feature type="domain" description="Peptidoglycan binding-like" evidence="3">
    <location>
        <begin position="219"/>
        <end position="273"/>
    </location>
</feature>
<protein>
    <recommendedName>
        <fullName evidence="3">Peptidoglycan binding-like domain-containing protein</fullName>
    </recommendedName>
</protein>
<dbReference type="Proteomes" id="UP000474159">
    <property type="component" value="Unassembled WGS sequence"/>
</dbReference>
<dbReference type="InterPro" id="IPR052354">
    <property type="entry name" value="Cell_Wall_Dynamics_Protein"/>
</dbReference>
<organism evidence="4 5">
    <name type="scientific">Methylobacterium soli</name>
    <dbReference type="NCBI Taxonomy" id="553447"/>
    <lineage>
        <taxon>Bacteria</taxon>
        <taxon>Pseudomonadati</taxon>
        <taxon>Pseudomonadota</taxon>
        <taxon>Alphaproteobacteria</taxon>
        <taxon>Hyphomicrobiales</taxon>
        <taxon>Methylobacteriaceae</taxon>
        <taxon>Methylobacterium</taxon>
    </lineage>
</organism>
<proteinExistence type="predicted"/>
<dbReference type="InterPro" id="IPR036366">
    <property type="entry name" value="PGBDSf"/>
</dbReference>
<sequence>MTGTITAAQLRAIAGGTAPFAAKIAESFNPLAAAFGLTTPLRQAHFFAQLAHESAGFKYVREIWGPTAAQKRYEGRKDLGNTQPGDGSRYRGRGPIQITGRDNYRAFTAWIQRRYPEAPDFEAEPEKLEEFPWALMAAFWFWDTRGLNALADADDVVAVTKKINGGTNGLADRKAALKRAKTELGVTATPTPATPAKPKSDRMSVTTGNWAEKSLARYEIEAIQKRLRDLGYYMVGKVDGIWGPSTAGALIALQTQSGITADGHWGPQSKAALDDDANARKIAAARASTTAADLRAQGSIIAIQGSRVTWSSVWQIVLGAMGVFQYLAQNWQGDLSSLPFPASLILGFLPPWVAPVLIILLNIYNALAAQGIVKARVVAERTGLHNGEPDPAPSPPVAMAPDGPRLGGILGSLFGRPASR</sequence>
<dbReference type="AlphaFoldDB" id="A0A6L3SZ36"/>
<keyword evidence="2" id="KW-0472">Membrane</keyword>
<evidence type="ECO:0000256" key="2">
    <source>
        <dbReference type="SAM" id="Phobius"/>
    </source>
</evidence>
<dbReference type="OrthoDB" id="3078754at2"/>
<dbReference type="InterPro" id="IPR023346">
    <property type="entry name" value="Lysozyme-like_dom_sf"/>
</dbReference>
<name>A0A6L3SZ36_9HYPH</name>
<evidence type="ECO:0000259" key="3">
    <source>
        <dbReference type="Pfam" id="PF01471"/>
    </source>
</evidence>
<dbReference type="Pfam" id="PF01471">
    <property type="entry name" value="PG_binding_1"/>
    <property type="match status" value="1"/>
</dbReference>
<gene>
    <name evidence="4" type="ORF">F6X53_11360</name>
</gene>